<gene>
    <name evidence="2" type="ORF">LRS1606.293</name>
</gene>
<feature type="region of interest" description="Disordered" evidence="1">
    <location>
        <begin position="77"/>
        <end position="97"/>
    </location>
</feature>
<organism evidence="2">
    <name type="scientific">Rhodococcus sp. NS1</name>
    <dbReference type="NCBI Taxonomy" id="402236"/>
    <lineage>
        <taxon>Bacteria</taxon>
        <taxon>Bacillati</taxon>
        <taxon>Actinomycetota</taxon>
        <taxon>Actinomycetes</taxon>
        <taxon>Mycobacteriales</taxon>
        <taxon>Nocardiaceae</taxon>
        <taxon>Rhodococcus</taxon>
    </lineage>
</organism>
<reference evidence="2" key="1">
    <citation type="submission" date="2014-03" db="EMBL/GenBank/DDBJ databases">
        <authorList>
            <person name="Zhang G."/>
            <person name="Zhu L."/>
            <person name="Fang P."/>
        </authorList>
    </citation>
    <scope>NUCLEOTIDE SEQUENCE</scope>
    <source>
        <strain evidence="2">NS1</strain>
        <plasmid evidence="2">pNSL1</plasmid>
    </source>
</reference>
<keyword evidence="2" id="KW-0614">Plasmid</keyword>
<dbReference type="AlphaFoldDB" id="A0A097SQD0"/>
<dbReference type="EMBL" id="KJ605395">
    <property type="protein sequence ID" value="AIU93727.1"/>
    <property type="molecule type" value="Genomic_DNA"/>
</dbReference>
<geneLocation type="plasmid" evidence="2">
    <name>pNSL1</name>
</geneLocation>
<protein>
    <submittedName>
        <fullName evidence="2">Uncharacterized protein</fullName>
    </submittedName>
</protein>
<name>A0A097SQD0_9NOCA</name>
<evidence type="ECO:0000313" key="2">
    <source>
        <dbReference type="EMBL" id="AIU93727.1"/>
    </source>
</evidence>
<proteinExistence type="predicted"/>
<sequence>MHHADLTHRGRQKEDIHLRGMHDVRNMRVVAVDARCRMCGRGVTAADLGCPCPGAATAGRPRPAPLLAGPALIRVGDNPPLQGGAGDSVTSASYWTS</sequence>
<accession>A0A097SQD0</accession>
<evidence type="ECO:0000256" key="1">
    <source>
        <dbReference type="SAM" id="MobiDB-lite"/>
    </source>
</evidence>
<feature type="compositionally biased region" description="Polar residues" evidence="1">
    <location>
        <begin position="88"/>
        <end position="97"/>
    </location>
</feature>